<organism evidence="2 3">
    <name type="scientific">Methanobrevibacter cuticularis</name>
    <dbReference type="NCBI Taxonomy" id="47311"/>
    <lineage>
        <taxon>Archaea</taxon>
        <taxon>Methanobacteriati</taxon>
        <taxon>Methanobacteriota</taxon>
        <taxon>Methanomada group</taxon>
        <taxon>Methanobacteria</taxon>
        <taxon>Methanobacteriales</taxon>
        <taxon>Methanobacteriaceae</taxon>
        <taxon>Methanobrevibacter</taxon>
    </lineage>
</organism>
<accession>A0A166E098</accession>
<sequence>MAEHEMKLKVELNYNSGIHYAKETGKKEGINEDKTEGMEKSKINAVHRMKEDNLPNDKIKQ</sequence>
<evidence type="ECO:0000313" key="3">
    <source>
        <dbReference type="Proteomes" id="UP000077275"/>
    </source>
</evidence>
<dbReference type="PATRIC" id="fig|47311.3.peg.1108"/>
<dbReference type="AlphaFoldDB" id="A0A166E098"/>
<evidence type="ECO:0000256" key="1">
    <source>
        <dbReference type="SAM" id="MobiDB-lite"/>
    </source>
</evidence>
<keyword evidence="3" id="KW-1185">Reference proteome</keyword>
<proteinExistence type="predicted"/>
<dbReference type="Proteomes" id="UP000077275">
    <property type="component" value="Unassembled WGS sequence"/>
</dbReference>
<dbReference type="EMBL" id="LWMW01000098">
    <property type="protein sequence ID" value="KZX16139.1"/>
    <property type="molecule type" value="Genomic_DNA"/>
</dbReference>
<gene>
    <name evidence="2" type="ORF">MBCUT_10050</name>
</gene>
<comment type="caution">
    <text evidence="2">The sequence shown here is derived from an EMBL/GenBank/DDBJ whole genome shotgun (WGS) entry which is preliminary data.</text>
</comment>
<name>A0A166E098_9EURY</name>
<dbReference type="RefSeq" id="WP_157082489.1">
    <property type="nucleotide sequence ID" value="NZ_LWMW01000098.1"/>
</dbReference>
<protein>
    <submittedName>
        <fullName evidence="2">Uncharacterized protein</fullName>
    </submittedName>
</protein>
<feature type="region of interest" description="Disordered" evidence="1">
    <location>
        <begin position="25"/>
        <end position="61"/>
    </location>
</feature>
<evidence type="ECO:0000313" key="2">
    <source>
        <dbReference type="EMBL" id="KZX16139.1"/>
    </source>
</evidence>
<reference evidence="2 3" key="1">
    <citation type="submission" date="2016-04" db="EMBL/GenBank/DDBJ databases">
        <title>Genome sequence of Methanobrevibacter cuticularis DSM 11139.</title>
        <authorList>
            <person name="Poehlein A."/>
            <person name="Seedorf H."/>
            <person name="Daniel R."/>
        </authorList>
    </citation>
    <scope>NUCLEOTIDE SEQUENCE [LARGE SCALE GENOMIC DNA]</scope>
    <source>
        <strain evidence="2 3">DSM 11139</strain>
    </source>
</reference>